<dbReference type="EMBL" id="MORL01000021">
    <property type="protein sequence ID" value="OIN56596.1"/>
    <property type="molecule type" value="Genomic_DNA"/>
</dbReference>
<dbReference type="AlphaFoldDB" id="A0A1S2VEH6"/>
<comment type="caution">
    <text evidence="1">The sequence shown here is derived from an EMBL/GenBank/DDBJ whole genome shotgun (WGS) entry which is preliminary data.</text>
</comment>
<dbReference type="PANTHER" id="PTHR41317:SF1">
    <property type="entry name" value="PD-(D_E)XK NUCLEASE FAMILY TRANSPOSASE"/>
    <property type="match status" value="1"/>
</dbReference>
<keyword evidence="2" id="KW-1185">Reference proteome</keyword>
<evidence type="ECO:0000313" key="1">
    <source>
        <dbReference type="EMBL" id="OIN56596.1"/>
    </source>
</evidence>
<organism evidence="1 2">
    <name type="scientific">Arsenicibacter rosenii</name>
    <dbReference type="NCBI Taxonomy" id="1750698"/>
    <lineage>
        <taxon>Bacteria</taxon>
        <taxon>Pseudomonadati</taxon>
        <taxon>Bacteroidota</taxon>
        <taxon>Cytophagia</taxon>
        <taxon>Cytophagales</taxon>
        <taxon>Spirosomataceae</taxon>
        <taxon>Arsenicibacter</taxon>
    </lineage>
</organism>
<accession>A0A1S2VEH6</accession>
<name>A0A1S2VEH6_9BACT</name>
<dbReference type="Proteomes" id="UP000181790">
    <property type="component" value="Unassembled WGS sequence"/>
</dbReference>
<protein>
    <recommendedName>
        <fullName evidence="3">Rpn family recombination-promoting nuclease/putative transposase</fullName>
    </recommendedName>
</protein>
<dbReference type="Pfam" id="PF12784">
    <property type="entry name" value="PDDEXK_2"/>
    <property type="match status" value="1"/>
</dbReference>
<evidence type="ECO:0000313" key="2">
    <source>
        <dbReference type="Proteomes" id="UP000181790"/>
    </source>
</evidence>
<sequence length="351" mass="40346">MAKNLIRFDWAMKRLLRQKSNFGILEGFLSELLREDIKIEQILESESNQDMARLKFNRVDMLAINSKGQLIIIELQADSEKDYFFRMLFATSKAVVEHFNLGEEYHQIKKVYSINIIYFNLGQGEDYVYHGKTEFKGLHTGDTLGLSSRQQKSFSIQNVYDIYPEYYILKVNHFNDLAKDTLDEWIYYLKNNKVKPGSRAKGLSLVQAKLEFDNLSHQDRIDYIKAIENQVIERDVWKTNIEDAEEKGLARGLEKGLQQGIEQGLQQGIEQGIEKGIQQGIEQGIEQGLQQGIEKGIEQGLQQGIEKGKALAIRQSIIRALQRGKLTPAEIAEDFNVTEDLVLQIQREEGL</sequence>
<dbReference type="PANTHER" id="PTHR41317">
    <property type="entry name" value="PD-(D_E)XK NUCLEASE FAMILY TRANSPOSASE"/>
    <property type="match status" value="1"/>
</dbReference>
<gene>
    <name evidence="1" type="ORF">BLX24_24325</name>
</gene>
<evidence type="ECO:0008006" key="3">
    <source>
        <dbReference type="Google" id="ProtNLM"/>
    </source>
</evidence>
<dbReference type="RefSeq" id="WP_071505844.1">
    <property type="nucleotide sequence ID" value="NZ_MORL01000021.1"/>
</dbReference>
<proteinExistence type="predicted"/>
<reference evidence="1 2" key="1">
    <citation type="submission" date="2016-10" db="EMBL/GenBank/DDBJ databases">
        <title>Arsenicibacter rosenii gen. nov., sp. nov., an efficient arsenic-methylating bacterium isolated from an arsenic-contaminated paddy soil.</title>
        <authorList>
            <person name="Huang K."/>
        </authorList>
    </citation>
    <scope>NUCLEOTIDE SEQUENCE [LARGE SCALE GENOMIC DNA]</scope>
    <source>
        <strain evidence="1 2">SM-1</strain>
    </source>
</reference>